<dbReference type="PROSITE" id="PS50405">
    <property type="entry name" value="GST_CTER"/>
    <property type="match status" value="1"/>
</dbReference>
<dbReference type="Pfam" id="PF13410">
    <property type="entry name" value="GST_C_2"/>
    <property type="match status" value="1"/>
</dbReference>
<feature type="domain" description="GST C-terminal" evidence="4">
    <location>
        <begin position="102"/>
        <end position="239"/>
    </location>
</feature>
<proteinExistence type="inferred from homology"/>
<dbReference type="GO" id="GO:0004364">
    <property type="term" value="F:glutathione transferase activity"/>
    <property type="evidence" value="ECO:0007669"/>
    <property type="project" value="InterPro"/>
</dbReference>
<evidence type="ECO:0000313" key="5">
    <source>
        <dbReference type="Proteomes" id="UP000694925"/>
    </source>
</evidence>
<evidence type="ECO:0000259" key="4">
    <source>
        <dbReference type="PROSITE" id="PS50405"/>
    </source>
</evidence>
<dbReference type="PRINTS" id="PR01625">
    <property type="entry name" value="GSTRNSFRASEO"/>
</dbReference>
<protein>
    <submittedName>
        <fullName evidence="6">Pyrimidodiazepine synthase-like</fullName>
    </submittedName>
</protein>
<dbReference type="InterPro" id="IPR036282">
    <property type="entry name" value="Glutathione-S-Trfase_C_sf"/>
</dbReference>
<dbReference type="Gene3D" id="1.20.1050.10">
    <property type="match status" value="1"/>
</dbReference>
<dbReference type="InterPro" id="IPR010987">
    <property type="entry name" value="Glutathione-S-Trfase_C-like"/>
</dbReference>
<dbReference type="InterPro" id="IPR036249">
    <property type="entry name" value="Thioredoxin-like_sf"/>
</dbReference>
<keyword evidence="2" id="KW-0560">Oxidoreductase</keyword>
<dbReference type="Proteomes" id="UP000694925">
    <property type="component" value="Unplaced"/>
</dbReference>
<dbReference type="SUPFAM" id="SSF47616">
    <property type="entry name" value="GST C-terminal domain-like"/>
    <property type="match status" value="1"/>
</dbReference>
<accession>A0AAJ7NA41</accession>
<dbReference type="PANTHER" id="PTHR43968:SF6">
    <property type="entry name" value="GLUTATHIONE S-TRANSFERASE OMEGA"/>
    <property type="match status" value="1"/>
</dbReference>
<dbReference type="GO" id="GO:0005737">
    <property type="term" value="C:cytoplasm"/>
    <property type="evidence" value="ECO:0007669"/>
    <property type="project" value="InterPro"/>
</dbReference>
<dbReference type="SFLD" id="SFLDS00019">
    <property type="entry name" value="Glutathione_Transferase_(cytos"/>
    <property type="match status" value="1"/>
</dbReference>
<evidence type="ECO:0000259" key="3">
    <source>
        <dbReference type="PROSITE" id="PS50404"/>
    </source>
</evidence>
<dbReference type="Gene3D" id="3.40.30.10">
    <property type="entry name" value="Glutaredoxin"/>
    <property type="match status" value="1"/>
</dbReference>
<evidence type="ECO:0000256" key="1">
    <source>
        <dbReference type="ARBA" id="ARBA00011067"/>
    </source>
</evidence>
<comment type="similarity">
    <text evidence="1">Belongs to the GST superfamily. Omega family.</text>
</comment>
<dbReference type="InterPro" id="IPR040079">
    <property type="entry name" value="Glutathione_S-Trfase"/>
</dbReference>
<dbReference type="InterPro" id="IPR050983">
    <property type="entry name" value="GST_Omega/HSP26"/>
</dbReference>
<dbReference type="FunFam" id="3.40.30.10:FF:000123">
    <property type="entry name" value="Glutathione transferase o1"/>
    <property type="match status" value="1"/>
</dbReference>
<dbReference type="RefSeq" id="XP_017885243.1">
    <property type="nucleotide sequence ID" value="XM_018029754.2"/>
</dbReference>
<dbReference type="SUPFAM" id="SSF52833">
    <property type="entry name" value="Thioredoxin-like"/>
    <property type="match status" value="1"/>
</dbReference>
<dbReference type="GO" id="GO:0006749">
    <property type="term" value="P:glutathione metabolic process"/>
    <property type="evidence" value="ECO:0007669"/>
    <property type="project" value="TreeGrafter"/>
</dbReference>
<dbReference type="InterPro" id="IPR004045">
    <property type="entry name" value="Glutathione_S-Trfase_N"/>
</dbReference>
<name>A0AAJ7NA41_9HYME</name>
<dbReference type="CDD" id="cd03184">
    <property type="entry name" value="GST_C_Omega"/>
    <property type="match status" value="1"/>
</dbReference>
<feature type="domain" description="GST N-terminal" evidence="3">
    <location>
        <begin position="18"/>
        <end position="97"/>
    </location>
</feature>
<dbReference type="SFLD" id="SFLDG00358">
    <property type="entry name" value="Main_(cytGST)"/>
    <property type="match status" value="1"/>
</dbReference>
<dbReference type="FunFam" id="1.20.1050.10:FF:000009">
    <property type="entry name" value="Glutathione S-transferase omega-1"/>
    <property type="match status" value="1"/>
</dbReference>
<dbReference type="PROSITE" id="PS50404">
    <property type="entry name" value="GST_NTER"/>
    <property type="match status" value="1"/>
</dbReference>
<keyword evidence="5" id="KW-1185">Reference proteome</keyword>
<evidence type="ECO:0000313" key="6">
    <source>
        <dbReference type="RefSeq" id="XP_017885243.1"/>
    </source>
</evidence>
<dbReference type="GeneID" id="108628071"/>
<dbReference type="GO" id="GO:0045174">
    <property type="term" value="F:glutathione dehydrogenase (ascorbate) activity"/>
    <property type="evidence" value="ECO:0007669"/>
    <property type="project" value="TreeGrafter"/>
</dbReference>
<dbReference type="CDD" id="cd03055">
    <property type="entry name" value="GST_N_Omega"/>
    <property type="match status" value="1"/>
</dbReference>
<gene>
    <name evidence="6" type="primary">LOC108628071</name>
</gene>
<dbReference type="KEGG" id="ccal:108628071"/>
<dbReference type="PANTHER" id="PTHR43968">
    <property type="match status" value="1"/>
</dbReference>
<sequence>MSTKHLSAGSMAPPVVPGKVRLYSMRFCPYAQRIHLVLDAKNIPHDVVYVNLTHKPEWLLEKSPLGKVPCIELNTGETLYESLIIAEYLDDAYPQNKLFPKDHLARAKDKLLINGFNTIINIMYKLYANSTLGDYVVFEEALKELEQFERELASRRTPFFHGNSPGMVDFMIWPWWERSEVIKVLRGDQFSIPRDKFKRLLEWRSAMKENSAVRSSYLGTEVHAKYIGSRRAGTPDYDFIAA</sequence>
<evidence type="ECO:0000256" key="2">
    <source>
        <dbReference type="ARBA" id="ARBA00023002"/>
    </source>
</evidence>
<reference evidence="6" key="1">
    <citation type="submission" date="2025-08" db="UniProtKB">
        <authorList>
            <consortium name="RefSeq"/>
        </authorList>
    </citation>
    <scope>IDENTIFICATION</scope>
    <source>
        <tissue evidence="6">Whole body</tissue>
    </source>
</reference>
<dbReference type="Pfam" id="PF13417">
    <property type="entry name" value="GST_N_3"/>
    <property type="match status" value="1"/>
</dbReference>
<dbReference type="InterPro" id="IPR005442">
    <property type="entry name" value="GST_omega"/>
</dbReference>
<dbReference type="AlphaFoldDB" id="A0AAJ7NA41"/>
<organism evidence="5 6">
    <name type="scientific">Ceratina calcarata</name>
    <dbReference type="NCBI Taxonomy" id="156304"/>
    <lineage>
        <taxon>Eukaryota</taxon>
        <taxon>Metazoa</taxon>
        <taxon>Ecdysozoa</taxon>
        <taxon>Arthropoda</taxon>
        <taxon>Hexapoda</taxon>
        <taxon>Insecta</taxon>
        <taxon>Pterygota</taxon>
        <taxon>Neoptera</taxon>
        <taxon>Endopterygota</taxon>
        <taxon>Hymenoptera</taxon>
        <taxon>Apocrita</taxon>
        <taxon>Aculeata</taxon>
        <taxon>Apoidea</taxon>
        <taxon>Anthophila</taxon>
        <taxon>Apidae</taxon>
        <taxon>Ceratina</taxon>
        <taxon>Zadontomerus</taxon>
    </lineage>
</organism>